<proteinExistence type="predicted"/>
<dbReference type="Ensembl" id="ENSNMLT00000024286.1">
    <property type="protein sequence ID" value="ENSNMLP00000021667.1"/>
    <property type="gene ID" value="ENSNMLG00000014043.1"/>
</dbReference>
<keyword evidence="6" id="KW-0539">Nucleus</keyword>
<dbReference type="SUPFAM" id="SSF54695">
    <property type="entry name" value="POZ domain"/>
    <property type="match status" value="1"/>
</dbReference>
<reference evidence="9" key="2">
    <citation type="submission" date="2025-09" db="UniProtKB">
        <authorList>
            <consortium name="Ensembl"/>
        </authorList>
    </citation>
    <scope>IDENTIFICATION</scope>
</reference>
<sequence>MEVPCYLPRLVADLNEQRKRDFFCDCSVLVEGRVFKAHRNVLFAGSGYFRALLVHYLQDNNQRHCTASLDIVTADAFSIILDFIYLQMTDLVNFCKGYISSSLEICNKERERNAGRENQSKDKADTRAVSNSAGTMTNELQSEVEEADRGACQSGTSGKTPPSLSDSSPAGTSREVDSNFQFPSKSSQQSNIQCRHLIEMLARGEGPVPIVERESSRFASGLDSSLGSSRMDEGVSFVGSTMMETQSDWLGEDTGKNITAGYDRTTTVYLHIINFNPEFAVSF</sequence>
<dbReference type="Gene3D" id="3.30.710.10">
    <property type="entry name" value="Potassium Channel Kv1.1, Chain A"/>
    <property type="match status" value="1"/>
</dbReference>
<evidence type="ECO:0000259" key="8">
    <source>
        <dbReference type="PROSITE" id="PS50097"/>
    </source>
</evidence>
<dbReference type="Pfam" id="PF00651">
    <property type="entry name" value="BTB"/>
    <property type="match status" value="1"/>
</dbReference>
<evidence type="ECO:0000256" key="1">
    <source>
        <dbReference type="ARBA" id="ARBA00004123"/>
    </source>
</evidence>
<organism evidence="9 10">
    <name type="scientific">Neogobius melanostomus</name>
    <name type="common">round goby</name>
    <dbReference type="NCBI Taxonomy" id="47308"/>
    <lineage>
        <taxon>Eukaryota</taxon>
        <taxon>Metazoa</taxon>
        <taxon>Chordata</taxon>
        <taxon>Craniata</taxon>
        <taxon>Vertebrata</taxon>
        <taxon>Euteleostomi</taxon>
        <taxon>Actinopterygii</taxon>
        <taxon>Neopterygii</taxon>
        <taxon>Teleostei</taxon>
        <taxon>Neoteleostei</taxon>
        <taxon>Acanthomorphata</taxon>
        <taxon>Gobiaria</taxon>
        <taxon>Gobiiformes</taxon>
        <taxon>Gobioidei</taxon>
        <taxon>Gobiidae</taxon>
        <taxon>Benthophilinae</taxon>
        <taxon>Neogobiini</taxon>
        <taxon>Neogobius</taxon>
    </lineage>
</organism>
<feature type="region of interest" description="Disordered" evidence="7">
    <location>
        <begin position="112"/>
        <end position="188"/>
    </location>
</feature>
<keyword evidence="5" id="KW-0862">Zinc</keyword>
<dbReference type="PANTHER" id="PTHR46105:SF25">
    <property type="entry name" value="ZGC:110075 PROTEIN"/>
    <property type="match status" value="1"/>
</dbReference>
<feature type="compositionally biased region" description="Basic and acidic residues" evidence="7">
    <location>
        <begin position="112"/>
        <end position="126"/>
    </location>
</feature>
<comment type="subcellular location">
    <subcellularLocation>
        <location evidence="1">Nucleus</location>
    </subcellularLocation>
</comment>
<evidence type="ECO:0000256" key="4">
    <source>
        <dbReference type="ARBA" id="ARBA00022771"/>
    </source>
</evidence>
<name>A0A8C6TJH8_9GOBI</name>
<keyword evidence="3" id="KW-0677">Repeat</keyword>
<dbReference type="AlphaFoldDB" id="A0A8C6TJH8"/>
<reference evidence="9" key="1">
    <citation type="submission" date="2025-08" db="UniProtKB">
        <authorList>
            <consortium name="Ensembl"/>
        </authorList>
    </citation>
    <scope>IDENTIFICATION</scope>
</reference>
<evidence type="ECO:0000256" key="5">
    <source>
        <dbReference type="ARBA" id="ARBA00022833"/>
    </source>
</evidence>
<evidence type="ECO:0000313" key="9">
    <source>
        <dbReference type="Ensembl" id="ENSNMLP00000021667.1"/>
    </source>
</evidence>
<evidence type="ECO:0000256" key="7">
    <source>
        <dbReference type="SAM" id="MobiDB-lite"/>
    </source>
</evidence>
<dbReference type="InterPro" id="IPR050457">
    <property type="entry name" value="ZnFinger_BTB_dom_contain"/>
</dbReference>
<evidence type="ECO:0000256" key="6">
    <source>
        <dbReference type="ARBA" id="ARBA00023242"/>
    </source>
</evidence>
<dbReference type="InterPro" id="IPR000210">
    <property type="entry name" value="BTB/POZ_dom"/>
</dbReference>
<keyword evidence="4" id="KW-0863">Zinc-finger</keyword>
<dbReference type="SMART" id="SM00225">
    <property type="entry name" value="BTB"/>
    <property type="match status" value="1"/>
</dbReference>
<feature type="compositionally biased region" description="Polar residues" evidence="7">
    <location>
        <begin position="153"/>
        <end position="171"/>
    </location>
</feature>
<evidence type="ECO:0000313" key="10">
    <source>
        <dbReference type="Proteomes" id="UP000694523"/>
    </source>
</evidence>
<dbReference type="Proteomes" id="UP000694523">
    <property type="component" value="Unplaced"/>
</dbReference>
<feature type="compositionally biased region" description="Polar residues" evidence="7">
    <location>
        <begin position="128"/>
        <end position="141"/>
    </location>
</feature>
<dbReference type="InterPro" id="IPR011333">
    <property type="entry name" value="SKP1/BTB/POZ_sf"/>
</dbReference>
<protein>
    <submittedName>
        <fullName evidence="9">Zinc finger and BTB domain containing 8B</fullName>
    </submittedName>
</protein>
<evidence type="ECO:0000256" key="2">
    <source>
        <dbReference type="ARBA" id="ARBA00022723"/>
    </source>
</evidence>
<keyword evidence="2" id="KW-0479">Metal-binding</keyword>
<evidence type="ECO:0000256" key="3">
    <source>
        <dbReference type="ARBA" id="ARBA00022737"/>
    </source>
</evidence>
<dbReference type="PANTHER" id="PTHR46105">
    <property type="entry name" value="AGAP004733-PA"/>
    <property type="match status" value="1"/>
</dbReference>
<feature type="compositionally biased region" description="Polar residues" evidence="7">
    <location>
        <begin position="178"/>
        <end position="188"/>
    </location>
</feature>
<dbReference type="PROSITE" id="PS50097">
    <property type="entry name" value="BTB"/>
    <property type="match status" value="1"/>
</dbReference>
<dbReference type="GO" id="GO:0000981">
    <property type="term" value="F:DNA-binding transcription factor activity, RNA polymerase II-specific"/>
    <property type="evidence" value="ECO:0007669"/>
    <property type="project" value="TreeGrafter"/>
</dbReference>
<dbReference type="GO" id="GO:0000978">
    <property type="term" value="F:RNA polymerase II cis-regulatory region sequence-specific DNA binding"/>
    <property type="evidence" value="ECO:0007669"/>
    <property type="project" value="TreeGrafter"/>
</dbReference>
<feature type="domain" description="BTB" evidence="8">
    <location>
        <begin position="24"/>
        <end position="93"/>
    </location>
</feature>
<accession>A0A8C6TJH8</accession>
<keyword evidence="10" id="KW-1185">Reference proteome</keyword>